<feature type="compositionally biased region" description="Basic and acidic residues" evidence="1">
    <location>
        <begin position="59"/>
        <end position="91"/>
    </location>
</feature>
<comment type="caution">
    <text evidence="2">The sequence shown here is derived from an EMBL/GenBank/DDBJ whole genome shotgun (WGS) entry which is preliminary data.</text>
</comment>
<accession>A0A3M4YHW2</accession>
<dbReference type="AlphaFoldDB" id="A0A3M4YHW2"/>
<evidence type="ECO:0000313" key="2">
    <source>
        <dbReference type="EMBL" id="RMR88311.1"/>
    </source>
</evidence>
<reference evidence="2 3" key="1">
    <citation type="submission" date="2018-08" db="EMBL/GenBank/DDBJ databases">
        <title>Recombination of ecologically and evolutionarily significant loci maintains genetic cohesion in the Pseudomonas syringae species complex.</title>
        <authorList>
            <person name="Dillon M."/>
            <person name="Thakur S."/>
            <person name="Almeida R.N.D."/>
            <person name="Weir B.S."/>
            <person name="Guttman D.S."/>
        </authorList>
    </citation>
    <scope>NUCLEOTIDE SEQUENCE [LARGE SCALE GENOMIC DNA]</scope>
    <source>
        <strain evidence="2 3">ICMP 4996</strain>
    </source>
</reference>
<feature type="non-terminal residue" evidence="2">
    <location>
        <position position="1"/>
    </location>
</feature>
<evidence type="ECO:0000313" key="3">
    <source>
        <dbReference type="Proteomes" id="UP000268004"/>
    </source>
</evidence>
<feature type="region of interest" description="Disordered" evidence="1">
    <location>
        <begin position="23"/>
        <end position="107"/>
    </location>
</feature>
<feature type="compositionally biased region" description="Polar residues" evidence="1">
    <location>
        <begin position="36"/>
        <end position="58"/>
    </location>
</feature>
<gene>
    <name evidence="2" type="ORF">ALP78_01726</name>
</gene>
<dbReference type="Proteomes" id="UP000268004">
    <property type="component" value="Unassembled WGS sequence"/>
</dbReference>
<proteinExistence type="predicted"/>
<organism evidence="2 3">
    <name type="scientific">Pseudomonas coronafaciens pv. striafaciens</name>
    <dbReference type="NCBI Taxonomy" id="235276"/>
    <lineage>
        <taxon>Bacteria</taxon>
        <taxon>Pseudomonadati</taxon>
        <taxon>Pseudomonadota</taxon>
        <taxon>Gammaproteobacteria</taxon>
        <taxon>Pseudomonadales</taxon>
        <taxon>Pseudomonadaceae</taxon>
        <taxon>Pseudomonas</taxon>
        <taxon>Pseudomonas coronafaciens</taxon>
    </lineage>
</organism>
<evidence type="ECO:0000256" key="1">
    <source>
        <dbReference type="SAM" id="MobiDB-lite"/>
    </source>
</evidence>
<sequence length="107" mass="12126">APESVQPVRREPQPKVVQVARQEPLPGPAQPVQAAEQVTVSESIQPARQAPPQATSERSLLDRRIQKRLYIDDRSSPRKRDEIAYRDEPRELPNGPRVVVYASDPRQ</sequence>
<protein>
    <submittedName>
        <fullName evidence="2">Putative lytic murein transglycosylase</fullName>
    </submittedName>
</protein>
<dbReference type="EMBL" id="RBSD01000079">
    <property type="protein sequence ID" value="RMR88311.1"/>
    <property type="molecule type" value="Genomic_DNA"/>
</dbReference>
<name>A0A3M4YHW2_9PSED</name>